<evidence type="ECO:0000256" key="3">
    <source>
        <dbReference type="RuleBase" id="RU000489"/>
    </source>
</evidence>
<dbReference type="InterPro" id="IPR050314">
    <property type="entry name" value="Glycosyl_Hydrlase_18"/>
</dbReference>
<reference evidence="6 7" key="1">
    <citation type="journal article" date="2017" name="Nat. Ecol. Evol.">
        <title>Scallop genome provides insights into evolution of bilaterian karyotype and development.</title>
        <authorList>
            <person name="Wang S."/>
            <person name="Zhang J."/>
            <person name="Jiao W."/>
            <person name="Li J."/>
            <person name="Xun X."/>
            <person name="Sun Y."/>
            <person name="Guo X."/>
            <person name="Huan P."/>
            <person name="Dong B."/>
            <person name="Zhang L."/>
            <person name="Hu X."/>
            <person name="Sun X."/>
            <person name="Wang J."/>
            <person name="Zhao C."/>
            <person name="Wang Y."/>
            <person name="Wang D."/>
            <person name="Huang X."/>
            <person name="Wang R."/>
            <person name="Lv J."/>
            <person name="Li Y."/>
            <person name="Zhang Z."/>
            <person name="Liu B."/>
            <person name="Lu W."/>
            <person name="Hui Y."/>
            <person name="Liang J."/>
            <person name="Zhou Z."/>
            <person name="Hou R."/>
            <person name="Li X."/>
            <person name="Liu Y."/>
            <person name="Li H."/>
            <person name="Ning X."/>
            <person name="Lin Y."/>
            <person name="Zhao L."/>
            <person name="Xing Q."/>
            <person name="Dou J."/>
            <person name="Li Y."/>
            <person name="Mao J."/>
            <person name="Guo H."/>
            <person name="Dou H."/>
            <person name="Li T."/>
            <person name="Mu C."/>
            <person name="Jiang W."/>
            <person name="Fu Q."/>
            <person name="Fu X."/>
            <person name="Miao Y."/>
            <person name="Liu J."/>
            <person name="Yu Q."/>
            <person name="Li R."/>
            <person name="Liao H."/>
            <person name="Li X."/>
            <person name="Kong Y."/>
            <person name="Jiang Z."/>
            <person name="Chourrout D."/>
            <person name="Li R."/>
            <person name="Bao Z."/>
        </authorList>
    </citation>
    <scope>NUCLEOTIDE SEQUENCE [LARGE SCALE GENOMIC DNA]</scope>
    <source>
        <strain evidence="6 7">PY_sf001</strain>
    </source>
</reference>
<dbReference type="PROSITE" id="PS51910">
    <property type="entry name" value="GH18_2"/>
    <property type="match status" value="1"/>
</dbReference>
<keyword evidence="7" id="KW-1185">Reference proteome</keyword>
<accession>A0A210PIA3</accession>
<gene>
    <name evidence="6" type="ORF">KP79_PYT26046</name>
</gene>
<dbReference type="Pfam" id="PF00704">
    <property type="entry name" value="Glyco_hydro_18"/>
    <property type="match status" value="1"/>
</dbReference>
<dbReference type="Proteomes" id="UP000242188">
    <property type="component" value="Unassembled WGS sequence"/>
</dbReference>
<protein>
    <submittedName>
        <fullName evidence="6">Acidic mammalian chitinase</fullName>
    </submittedName>
</protein>
<dbReference type="InterPro" id="IPR017853">
    <property type="entry name" value="GH"/>
</dbReference>
<dbReference type="GO" id="GO:0004568">
    <property type="term" value="F:chitinase activity"/>
    <property type="evidence" value="ECO:0007669"/>
    <property type="project" value="TreeGrafter"/>
</dbReference>
<dbReference type="InterPro" id="IPR001579">
    <property type="entry name" value="Glyco_hydro_18_chit_AS"/>
</dbReference>
<dbReference type="GO" id="GO:0005576">
    <property type="term" value="C:extracellular region"/>
    <property type="evidence" value="ECO:0007669"/>
    <property type="project" value="TreeGrafter"/>
</dbReference>
<dbReference type="SMART" id="SM00636">
    <property type="entry name" value="Glyco_18"/>
    <property type="match status" value="1"/>
</dbReference>
<dbReference type="EMBL" id="NEDP02076660">
    <property type="protein sequence ID" value="OWF36224.1"/>
    <property type="molecule type" value="Genomic_DNA"/>
</dbReference>
<evidence type="ECO:0000256" key="4">
    <source>
        <dbReference type="RuleBase" id="RU004453"/>
    </source>
</evidence>
<dbReference type="OrthoDB" id="76388at2759"/>
<keyword evidence="1 3" id="KW-0378">Hydrolase</keyword>
<dbReference type="Gene3D" id="3.20.20.80">
    <property type="entry name" value="Glycosidases"/>
    <property type="match status" value="1"/>
</dbReference>
<dbReference type="SUPFAM" id="SSF51445">
    <property type="entry name" value="(Trans)glycosidases"/>
    <property type="match status" value="1"/>
</dbReference>
<proteinExistence type="inferred from homology"/>
<dbReference type="PANTHER" id="PTHR11177:SF317">
    <property type="entry name" value="CHITINASE 12-RELATED"/>
    <property type="match status" value="1"/>
</dbReference>
<name>A0A210PIA3_MIZYE</name>
<dbReference type="GO" id="GO:0008061">
    <property type="term" value="F:chitin binding"/>
    <property type="evidence" value="ECO:0007669"/>
    <property type="project" value="InterPro"/>
</dbReference>
<dbReference type="GO" id="GO:0005975">
    <property type="term" value="P:carbohydrate metabolic process"/>
    <property type="evidence" value="ECO:0007669"/>
    <property type="project" value="InterPro"/>
</dbReference>
<evidence type="ECO:0000313" key="7">
    <source>
        <dbReference type="Proteomes" id="UP000242188"/>
    </source>
</evidence>
<dbReference type="InterPro" id="IPR001223">
    <property type="entry name" value="Glyco_hydro18_cat"/>
</dbReference>
<dbReference type="STRING" id="6573.A0A210PIA3"/>
<evidence type="ECO:0000313" key="6">
    <source>
        <dbReference type="EMBL" id="OWF36224.1"/>
    </source>
</evidence>
<feature type="domain" description="GH18" evidence="5">
    <location>
        <begin position="6"/>
        <end position="187"/>
    </location>
</feature>
<evidence type="ECO:0000256" key="2">
    <source>
        <dbReference type="ARBA" id="ARBA00023295"/>
    </source>
</evidence>
<organism evidence="6 7">
    <name type="scientific">Mizuhopecten yessoensis</name>
    <name type="common">Japanese scallop</name>
    <name type="synonym">Patinopecten yessoensis</name>
    <dbReference type="NCBI Taxonomy" id="6573"/>
    <lineage>
        <taxon>Eukaryota</taxon>
        <taxon>Metazoa</taxon>
        <taxon>Spiralia</taxon>
        <taxon>Lophotrochozoa</taxon>
        <taxon>Mollusca</taxon>
        <taxon>Bivalvia</taxon>
        <taxon>Autobranchia</taxon>
        <taxon>Pteriomorphia</taxon>
        <taxon>Pectinida</taxon>
        <taxon>Pectinoidea</taxon>
        <taxon>Pectinidae</taxon>
        <taxon>Mizuhopecten</taxon>
    </lineage>
</organism>
<dbReference type="PROSITE" id="PS01095">
    <property type="entry name" value="GH18_1"/>
    <property type="match status" value="1"/>
</dbReference>
<dbReference type="AlphaFoldDB" id="A0A210PIA3"/>
<comment type="similarity">
    <text evidence="4">Belongs to the glycosyl hydrolase 18 family.</text>
</comment>
<dbReference type="PANTHER" id="PTHR11177">
    <property type="entry name" value="CHITINASE"/>
    <property type="match status" value="1"/>
</dbReference>
<evidence type="ECO:0000259" key="5">
    <source>
        <dbReference type="PROSITE" id="PS51910"/>
    </source>
</evidence>
<keyword evidence="2 3" id="KW-0326">Glycosidase</keyword>
<evidence type="ECO:0000256" key="1">
    <source>
        <dbReference type="ARBA" id="ARBA00022801"/>
    </source>
</evidence>
<sequence length="187" mass="21013">MVDAGYRRVCYYTSWSEFRLGVGKFTPSDIDASLYSHIIFAFAKIKSNKLKKYYQNDTELYSQVTSLKLQNTDLKVLLAVGWGTSGSKAFSKMVRFSSRIKTFAHSTKSYLRQYNFDGLDLNCEYLAVGTGSHPNQKEKFGELCMKLRQVFEQESVSSGRDRLLLTSAVSAVKTTIDAAYTATILAA</sequence>
<dbReference type="GO" id="GO:0006032">
    <property type="term" value="P:chitin catabolic process"/>
    <property type="evidence" value="ECO:0007669"/>
    <property type="project" value="TreeGrafter"/>
</dbReference>
<comment type="caution">
    <text evidence="6">The sequence shown here is derived from an EMBL/GenBank/DDBJ whole genome shotgun (WGS) entry which is preliminary data.</text>
</comment>
<dbReference type="InterPro" id="IPR011583">
    <property type="entry name" value="Chitinase_II/V-like_cat"/>
</dbReference>